<organism evidence="1 2">
    <name type="scientific">Paenibacillus germinis</name>
    <dbReference type="NCBI Taxonomy" id="2654979"/>
    <lineage>
        <taxon>Bacteria</taxon>
        <taxon>Bacillati</taxon>
        <taxon>Bacillota</taxon>
        <taxon>Bacilli</taxon>
        <taxon>Bacillales</taxon>
        <taxon>Paenibacillaceae</taxon>
        <taxon>Paenibacillus</taxon>
    </lineage>
</organism>
<protein>
    <submittedName>
        <fullName evidence="1">Uncharacterized protein</fullName>
    </submittedName>
</protein>
<evidence type="ECO:0000313" key="1">
    <source>
        <dbReference type="EMBL" id="NOU89757.1"/>
    </source>
</evidence>
<gene>
    <name evidence="1" type="ORF">GC102_28990</name>
</gene>
<name>A0ABX1Z9G6_9BACL</name>
<keyword evidence="2" id="KW-1185">Reference proteome</keyword>
<dbReference type="RefSeq" id="WP_171692640.1">
    <property type="nucleotide sequence ID" value="NZ_WHOC01000157.1"/>
</dbReference>
<sequence>MEWKELRNMKDVNELLISFGYFHDSCMKELHMWSEHYVHEDLSMYLSAELDHKVRILFHRQDTSPSAIELMFEEVTEINIIPSPQNYDSIIWEATFIYNESMFYWADIGGWKPEQHSEKKSSWLSAKKVSWRDASDWMGKDLRYGARE</sequence>
<evidence type="ECO:0000313" key="2">
    <source>
        <dbReference type="Proteomes" id="UP000658690"/>
    </source>
</evidence>
<proteinExistence type="predicted"/>
<dbReference type="EMBL" id="WHOC01000157">
    <property type="protein sequence ID" value="NOU89757.1"/>
    <property type="molecule type" value="Genomic_DNA"/>
</dbReference>
<comment type="caution">
    <text evidence="1">The sequence shown here is derived from an EMBL/GenBank/DDBJ whole genome shotgun (WGS) entry which is preliminary data.</text>
</comment>
<accession>A0ABX1Z9G6</accession>
<dbReference type="Proteomes" id="UP000658690">
    <property type="component" value="Unassembled WGS sequence"/>
</dbReference>
<reference evidence="1 2" key="1">
    <citation type="submission" date="2019-10" db="EMBL/GenBank/DDBJ databases">
        <title>Description of Paenibacillus choica sp. nov.</title>
        <authorList>
            <person name="Carlier A."/>
            <person name="Qi S."/>
        </authorList>
    </citation>
    <scope>NUCLEOTIDE SEQUENCE [LARGE SCALE GENOMIC DNA]</scope>
    <source>
        <strain evidence="1 2">LMG 31460</strain>
    </source>
</reference>